<gene>
    <name evidence="1" type="ORF">ACFSSE_03005</name>
</gene>
<evidence type="ECO:0000313" key="2">
    <source>
        <dbReference type="Proteomes" id="UP001597546"/>
    </source>
</evidence>
<accession>A0ABW5TP01</accession>
<protein>
    <submittedName>
        <fullName evidence="1">Uncharacterized protein</fullName>
    </submittedName>
</protein>
<dbReference type="EMBL" id="JBHULV010000008">
    <property type="protein sequence ID" value="MFD2730659.1"/>
    <property type="molecule type" value="Genomic_DNA"/>
</dbReference>
<sequence length="149" mass="17225">MILSKNIAVAALTYLFLNNEEINIANAKKSVVNHYQQYQAEKEFGVKKASFELSNNGFIRYRRTGNDNKVEYFSVKMDKILNVDYLGTEKMGWLVIKCLEESVIYQTYQDNKGNVDDMIAEIKIPIKNIDITEINVWVNDINNLKASKF</sequence>
<organism evidence="1 2">
    <name type="scientific">Pedobacter alpinus</name>
    <dbReference type="NCBI Taxonomy" id="1590643"/>
    <lineage>
        <taxon>Bacteria</taxon>
        <taxon>Pseudomonadati</taxon>
        <taxon>Bacteroidota</taxon>
        <taxon>Sphingobacteriia</taxon>
        <taxon>Sphingobacteriales</taxon>
        <taxon>Sphingobacteriaceae</taxon>
        <taxon>Pedobacter</taxon>
    </lineage>
</organism>
<proteinExistence type="predicted"/>
<reference evidence="2" key="1">
    <citation type="journal article" date="2019" name="Int. J. Syst. Evol. Microbiol.">
        <title>The Global Catalogue of Microorganisms (GCM) 10K type strain sequencing project: providing services to taxonomists for standard genome sequencing and annotation.</title>
        <authorList>
            <consortium name="The Broad Institute Genomics Platform"/>
            <consortium name="The Broad Institute Genome Sequencing Center for Infectious Disease"/>
            <person name="Wu L."/>
            <person name="Ma J."/>
        </authorList>
    </citation>
    <scope>NUCLEOTIDE SEQUENCE [LARGE SCALE GENOMIC DNA]</scope>
    <source>
        <strain evidence="2">KCTC 42456</strain>
    </source>
</reference>
<dbReference type="Proteomes" id="UP001597546">
    <property type="component" value="Unassembled WGS sequence"/>
</dbReference>
<evidence type="ECO:0000313" key="1">
    <source>
        <dbReference type="EMBL" id="MFD2730659.1"/>
    </source>
</evidence>
<comment type="caution">
    <text evidence="1">The sequence shown here is derived from an EMBL/GenBank/DDBJ whole genome shotgun (WGS) entry which is preliminary data.</text>
</comment>
<dbReference type="RefSeq" id="WP_379040546.1">
    <property type="nucleotide sequence ID" value="NZ_JBHSKW010000005.1"/>
</dbReference>
<name>A0ABW5TP01_9SPHI</name>
<keyword evidence="2" id="KW-1185">Reference proteome</keyword>